<proteinExistence type="predicted"/>
<gene>
    <name evidence="2" type="ORF">PHYPSEUDO_005921</name>
</gene>
<keyword evidence="3" id="KW-1185">Reference proteome</keyword>
<evidence type="ECO:0000313" key="3">
    <source>
        <dbReference type="Proteomes" id="UP000694044"/>
    </source>
</evidence>
<evidence type="ECO:0000256" key="1">
    <source>
        <dbReference type="SAM" id="Phobius"/>
    </source>
</evidence>
<keyword evidence="1" id="KW-1133">Transmembrane helix</keyword>
<evidence type="ECO:0000313" key="2">
    <source>
        <dbReference type="EMBL" id="KAG7381571.1"/>
    </source>
</evidence>
<comment type="caution">
    <text evidence="2">The sequence shown here is derived from an EMBL/GenBank/DDBJ whole genome shotgun (WGS) entry which is preliminary data.</text>
</comment>
<dbReference type="AlphaFoldDB" id="A0A8T1VKD5"/>
<dbReference type="OrthoDB" id="89935at2759"/>
<protein>
    <recommendedName>
        <fullName evidence="4">Crinkler (CRN) family protein</fullName>
    </recommendedName>
</protein>
<dbReference type="EMBL" id="JAGDFM010000240">
    <property type="protein sequence ID" value="KAG7381571.1"/>
    <property type="molecule type" value="Genomic_DNA"/>
</dbReference>
<keyword evidence="1" id="KW-0472">Membrane</keyword>
<organism evidence="2 3">
    <name type="scientific">Phytophthora pseudosyringae</name>
    <dbReference type="NCBI Taxonomy" id="221518"/>
    <lineage>
        <taxon>Eukaryota</taxon>
        <taxon>Sar</taxon>
        <taxon>Stramenopiles</taxon>
        <taxon>Oomycota</taxon>
        <taxon>Peronosporomycetes</taxon>
        <taxon>Peronosporales</taxon>
        <taxon>Peronosporaceae</taxon>
        <taxon>Phytophthora</taxon>
    </lineage>
</organism>
<sequence>MQIYQTSAAVISRVFFDKAFSNFPCGLQVMARKWFQLVGEDGHALMSADAVSMDIEDVVAFRDAVKLKYPNALANRAAYNTKQKLPKSSSSVTDLGNNEDDALIVQVPTQRRVDTDEQPPHKKARSSTVIKDENMKYIGHNLNIDAWDVGGIALNICHVESDFPEWFYARKESVDIVKVFKAQMEAKINVVFVGTPGVGKSMLVVLLAFYMALIQKKCVVLFRKQKGKGFSMLYLDAENKRYWRMDEAAISDIDLLEIRDFELCLDGLEFVDVRSHFGTLARFRLLATSVQYPMKNDDTPVLRRCLEPFWSLSDLSAVGAHVQWTEQQIKDRYFYSGGNLRDFLLEREGVRPSEIAVYSASSSAVLQSALGNVQPHTSSCTRTNDGIDATECGAAMKRLASSSDDYWYPSRRFLETIDSVAKLNMGGQSNVVGLIQITKSDHHKIDSMALDKYAAFFPNSSRYISLVPDKKTYDEFRLAPVSPQTTVPLDVAYIRTWCL</sequence>
<feature type="transmembrane region" description="Helical" evidence="1">
    <location>
        <begin position="188"/>
        <end position="213"/>
    </location>
</feature>
<name>A0A8T1VKD5_9STRA</name>
<dbReference type="Proteomes" id="UP000694044">
    <property type="component" value="Unassembled WGS sequence"/>
</dbReference>
<accession>A0A8T1VKD5</accession>
<keyword evidence="1" id="KW-0812">Transmembrane</keyword>
<reference evidence="2" key="1">
    <citation type="submission" date="2021-02" db="EMBL/GenBank/DDBJ databases">
        <authorList>
            <person name="Palmer J.M."/>
        </authorList>
    </citation>
    <scope>NUCLEOTIDE SEQUENCE</scope>
    <source>
        <strain evidence="2">SCRP734</strain>
    </source>
</reference>
<evidence type="ECO:0008006" key="4">
    <source>
        <dbReference type="Google" id="ProtNLM"/>
    </source>
</evidence>